<dbReference type="Proteomes" id="UP001062846">
    <property type="component" value="Chromosome 5"/>
</dbReference>
<keyword evidence="2" id="KW-1185">Reference proteome</keyword>
<organism evidence="1 2">
    <name type="scientific">Rhododendron molle</name>
    <name type="common">Chinese azalea</name>
    <name type="synonym">Azalea mollis</name>
    <dbReference type="NCBI Taxonomy" id="49168"/>
    <lineage>
        <taxon>Eukaryota</taxon>
        <taxon>Viridiplantae</taxon>
        <taxon>Streptophyta</taxon>
        <taxon>Embryophyta</taxon>
        <taxon>Tracheophyta</taxon>
        <taxon>Spermatophyta</taxon>
        <taxon>Magnoliopsida</taxon>
        <taxon>eudicotyledons</taxon>
        <taxon>Gunneridae</taxon>
        <taxon>Pentapetalae</taxon>
        <taxon>asterids</taxon>
        <taxon>Ericales</taxon>
        <taxon>Ericaceae</taxon>
        <taxon>Ericoideae</taxon>
        <taxon>Rhodoreae</taxon>
        <taxon>Rhododendron</taxon>
    </lineage>
</organism>
<gene>
    <name evidence="1" type="ORF">RHMOL_Rhmol05G0032700</name>
</gene>
<evidence type="ECO:0000313" key="2">
    <source>
        <dbReference type="Proteomes" id="UP001062846"/>
    </source>
</evidence>
<sequence length="325" mass="36923">MADLPAQPILEAPSRPNSPSLTHILDLPEELLDDIVCRLGSVDLARSRCVSNTFFDISTEFRSINLLCHLGGYINSGRPITPFKISAMDLILGMKFVDSISIGVEERANHESLDVNSDDLYLTEVSFVDGWLRSLRRVPGRFTSLSISDYPMHSRGKWSEVLSLISLHCKNLHELVLKNAWLSTNGLSAMLMLTSLKLEFVRLDDEDLDKVNRCCPFLRNLNLIMVEGLKKPQIDLLHLRTYKYVGSSLATTERLPLIHAPNLTRLEFGPCVDKIKRLDFDLSKTLTPRLSIDDIYLVWFLENVLKDMDNKKREIEREILEVGGI</sequence>
<reference evidence="1" key="1">
    <citation type="submission" date="2022-02" db="EMBL/GenBank/DDBJ databases">
        <title>Plant Genome Project.</title>
        <authorList>
            <person name="Zhang R.-G."/>
        </authorList>
    </citation>
    <scope>NUCLEOTIDE SEQUENCE</scope>
    <source>
        <strain evidence="1">AT1</strain>
    </source>
</reference>
<proteinExistence type="predicted"/>
<accession>A0ACC0NM22</accession>
<evidence type="ECO:0000313" key="1">
    <source>
        <dbReference type="EMBL" id="KAI8553648.1"/>
    </source>
</evidence>
<comment type="caution">
    <text evidence="1">The sequence shown here is derived from an EMBL/GenBank/DDBJ whole genome shotgun (WGS) entry which is preliminary data.</text>
</comment>
<protein>
    <submittedName>
        <fullName evidence="1">Uncharacterized protein</fullName>
    </submittedName>
</protein>
<name>A0ACC0NM22_RHOML</name>
<dbReference type="EMBL" id="CM046392">
    <property type="protein sequence ID" value="KAI8553648.1"/>
    <property type="molecule type" value="Genomic_DNA"/>
</dbReference>